<dbReference type="InterPro" id="IPR001810">
    <property type="entry name" value="F-box_dom"/>
</dbReference>
<dbReference type="SMART" id="SM00256">
    <property type="entry name" value="FBOX"/>
    <property type="match status" value="1"/>
</dbReference>
<comment type="subunit">
    <text evidence="1">Component of the SCF-type E3 ligase complex.</text>
</comment>
<keyword evidence="5" id="KW-1185">Reference proteome</keyword>
<reference evidence="4" key="1">
    <citation type="submission" date="2023-03" db="EMBL/GenBank/DDBJ databases">
        <authorList>
            <person name="Julca I."/>
        </authorList>
    </citation>
    <scope>NUCLEOTIDE SEQUENCE</scope>
</reference>
<dbReference type="Proteomes" id="UP001161247">
    <property type="component" value="Chromosome 8"/>
</dbReference>
<dbReference type="GO" id="GO:0005634">
    <property type="term" value="C:nucleus"/>
    <property type="evidence" value="ECO:0007669"/>
    <property type="project" value="UniProtKB-SubCell"/>
</dbReference>
<evidence type="ECO:0000313" key="4">
    <source>
        <dbReference type="EMBL" id="CAI9115868.1"/>
    </source>
</evidence>
<evidence type="ECO:0000259" key="3">
    <source>
        <dbReference type="PROSITE" id="PS50181"/>
    </source>
</evidence>
<evidence type="ECO:0000256" key="2">
    <source>
        <dbReference type="SAM" id="MobiDB-lite"/>
    </source>
</evidence>
<evidence type="ECO:0000256" key="1">
    <source>
        <dbReference type="RuleBase" id="RU369085"/>
    </source>
</evidence>
<dbReference type="Gene3D" id="1.20.1280.50">
    <property type="match status" value="1"/>
</dbReference>
<dbReference type="InterPro" id="IPR036047">
    <property type="entry name" value="F-box-like_dom_sf"/>
</dbReference>
<dbReference type="PANTHER" id="PTHR12874">
    <property type="entry name" value="F-BOX ONLY PROTEIN 48-RELATED"/>
    <property type="match status" value="1"/>
</dbReference>
<proteinExistence type="predicted"/>
<dbReference type="GO" id="GO:0019005">
    <property type="term" value="C:SCF ubiquitin ligase complex"/>
    <property type="evidence" value="ECO:0007669"/>
    <property type="project" value="UniProtKB-UniRule"/>
</dbReference>
<feature type="domain" description="F-box" evidence="3">
    <location>
        <begin position="7"/>
        <end position="54"/>
    </location>
</feature>
<comment type="subcellular location">
    <subcellularLocation>
        <location evidence="1">Nucleus</location>
    </subcellularLocation>
</comment>
<dbReference type="EMBL" id="OX459125">
    <property type="protein sequence ID" value="CAI9115868.1"/>
    <property type="molecule type" value="Genomic_DNA"/>
</dbReference>
<keyword evidence="1" id="KW-0833">Ubl conjugation pathway</keyword>
<dbReference type="AlphaFoldDB" id="A0AAV1E895"/>
<dbReference type="Pfam" id="PF12937">
    <property type="entry name" value="F-box-like"/>
    <property type="match status" value="1"/>
</dbReference>
<dbReference type="GO" id="GO:0009740">
    <property type="term" value="P:gibberellic acid mediated signaling pathway"/>
    <property type="evidence" value="ECO:0007669"/>
    <property type="project" value="TreeGrafter"/>
</dbReference>
<feature type="compositionally biased region" description="Basic and acidic residues" evidence="2">
    <location>
        <begin position="266"/>
        <end position="276"/>
    </location>
</feature>
<comment type="function">
    <text evidence="1">Acts as a component of a SCF E3 ubiquitin ligase complexes.</text>
</comment>
<comment type="pathway">
    <text evidence="1">Protein modification; protein ubiquitination.</text>
</comment>
<gene>
    <name evidence="4" type="ORF">OLC1_LOCUS22305</name>
</gene>
<accession>A0AAV1E895</accession>
<protein>
    <recommendedName>
        <fullName evidence="1">F-box protein</fullName>
    </recommendedName>
</protein>
<dbReference type="PANTHER" id="PTHR12874:SF28">
    <property type="entry name" value="F-BOX PROTEIN"/>
    <property type="match status" value="1"/>
</dbReference>
<evidence type="ECO:0000313" key="5">
    <source>
        <dbReference type="Proteomes" id="UP001161247"/>
    </source>
</evidence>
<dbReference type="GO" id="GO:0031146">
    <property type="term" value="P:SCF-dependent proteasomal ubiquitin-dependent protein catabolic process"/>
    <property type="evidence" value="ECO:0007669"/>
    <property type="project" value="UniProtKB-UniRule"/>
</dbReference>
<keyword evidence="1" id="KW-0539">Nucleus</keyword>
<feature type="region of interest" description="Disordered" evidence="2">
    <location>
        <begin position="251"/>
        <end position="276"/>
    </location>
</feature>
<name>A0AAV1E895_OLDCO</name>
<sequence>MESETTAFSFSDFPEDVQLCILSFLNQSELSTFASTSKRFLSMCRDDERLWFSLCDRRWGSNTLINKWGNGKISYKHLYGTLHEFENLIGFWRRSGIAGNSPSLVFFEWGPFYIMGSRVEPSKTGTYEVIKMPFLWISLSSKGEFRNYIDPEGKFELSDTVVVDSGELGIIDYELIPVNVNFMGKCHVVIEASVNSPHGQSSSSSSSPNKEFMKVPSSGNVRGEDREDLSGSPGSFPDRMMSEIYQHFANWTSPGGNGLSRRQRRREKERQGRRKMEPEHLVKIVNCSPTPARPLQGLWKGFSDDLSLDFYLTTYDDIGGLACRRVGDSFSGYNPVFWTSDTTLSEPPFPAQEEYEYENRIHLRPPAEADGCLVLRYSRYDTVTRMLHMTSSYDLVIPGSVINPRQVEGRIWQYGNGTYGFGFLRNNYIIDLKHVAQGGRLLDTMEFSSN</sequence>
<dbReference type="SUPFAM" id="SSF81383">
    <property type="entry name" value="F-box domain"/>
    <property type="match status" value="1"/>
</dbReference>
<dbReference type="GO" id="GO:0016567">
    <property type="term" value="P:protein ubiquitination"/>
    <property type="evidence" value="ECO:0007669"/>
    <property type="project" value="UniProtKB-UniRule"/>
</dbReference>
<dbReference type="PROSITE" id="PS50181">
    <property type="entry name" value="FBOX"/>
    <property type="match status" value="1"/>
</dbReference>
<organism evidence="4 5">
    <name type="scientific">Oldenlandia corymbosa var. corymbosa</name>
    <dbReference type="NCBI Taxonomy" id="529605"/>
    <lineage>
        <taxon>Eukaryota</taxon>
        <taxon>Viridiplantae</taxon>
        <taxon>Streptophyta</taxon>
        <taxon>Embryophyta</taxon>
        <taxon>Tracheophyta</taxon>
        <taxon>Spermatophyta</taxon>
        <taxon>Magnoliopsida</taxon>
        <taxon>eudicotyledons</taxon>
        <taxon>Gunneridae</taxon>
        <taxon>Pentapetalae</taxon>
        <taxon>asterids</taxon>
        <taxon>lamiids</taxon>
        <taxon>Gentianales</taxon>
        <taxon>Rubiaceae</taxon>
        <taxon>Rubioideae</taxon>
        <taxon>Spermacoceae</taxon>
        <taxon>Hedyotis-Oldenlandia complex</taxon>
        <taxon>Oldenlandia</taxon>
    </lineage>
</organism>
<dbReference type="GO" id="GO:0005737">
    <property type="term" value="C:cytoplasm"/>
    <property type="evidence" value="ECO:0007669"/>
    <property type="project" value="TreeGrafter"/>
</dbReference>
<feature type="region of interest" description="Disordered" evidence="2">
    <location>
        <begin position="195"/>
        <end position="236"/>
    </location>
</feature>